<dbReference type="RefSeq" id="WP_167494010.1">
    <property type="nucleotide sequence ID" value="NZ_AP025490.1"/>
</dbReference>
<dbReference type="Proteomes" id="UP001570417">
    <property type="component" value="Unassembled WGS sequence"/>
</dbReference>
<gene>
    <name evidence="2" type="ORF">AB4566_10710</name>
</gene>
<dbReference type="PANTHER" id="PTHR30006">
    <property type="entry name" value="THIAMINE-BINDING PERIPLASMIC PROTEIN-RELATED"/>
    <property type="match status" value="1"/>
</dbReference>
<dbReference type="EMBL" id="JBFRUW010000037">
    <property type="protein sequence ID" value="MFA0568748.1"/>
    <property type="molecule type" value="Genomic_DNA"/>
</dbReference>
<organism evidence="2 3">
    <name type="scientific">Vibrio gallaecicus</name>
    <dbReference type="NCBI Taxonomy" id="552386"/>
    <lineage>
        <taxon>Bacteria</taxon>
        <taxon>Pseudomonadati</taxon>
        <taxon>Pseudomonadota</taxon>
        <taxon>Gammaproteobacteria</taxon>
        <taxon>Vibrionales</taxon>
        <taxon>Vibrionaceae</taxon>
        <taxon>Vibrio</taxon>
    </lineage>
</organism>
<evidence type="ECO:0000313" key="2">
    <source>
        <dbReference type="EMBL" id="MFA0568748.1"/>
    </source>
</evidence>
<dbReference type="Gene3D" id="3.40.190.10">
    <property type="entry name" value="Periplasmic binding protein-like II"/>
    <property type="match status" value="2"/>
</dbReference>
<keyword evidence="1" id="KW-0732">Signal</keyword>
<dbReference type="Pfam" id="PF13343">
    <property type="entry name" value="SBP_bac_6"/>
    <property type="match status" value="1"/>
</dbReference>
<sequence>MADLKQLGRRLLLSAALYTPLTIAADKELVILTTFSQAPIIALVDDFTQHYPDAEVRIVHRRTQSSLQLLSKSYMKDIDLVLSSSPFLMKELSNEHRLVDMPSNVQVPKWLSAYLLPNKEQVVAFGYSGAGIVWNKDYLAANHLPEPKWFQDLTNPLYFGHVTMSTPSRSGTTQLMVESVLSRYGWKEGWRILLNVGANLATISSRSFGVADYIVKGKLGIGPTIDSYALIAQRKFDYVGFAYDQDFTLMPTYIAQINRGESDKLAEAFVAHLLSKEVQEQMESSAISKTALYDTARYSGDNPVLDLKQVMPREALINLIFDTAITKRLPELQDAWLTLIKLNLLVGDSPEQQCSLKTIEKQLFELPLSEEKITTIAQNLATMDKDSEVGMTHYQALLAEFSHELGRAMSEKLDNVNQQLAHCRGQGK</sequence>
<keyword evidence="3" id="KW-1185">Reference proteome</keyword>
<name>A0ABV4NBK9_9VIBR</name>
<comment type="caution">
    <text evidence="2">The sequence shown here is derived from an EMBL/GenBank/DDBJ whole genome shotgun (WGS) entry which is preliminary data.</text>
</comment>
<accession>A0ABV4NBK9</accession>
<evidence type="ECO:0000256" key="1">
    <source>
        <dbReference type="ARBA" id="ARBA00022729"/>
    </source>
</evidence>
<protein>
    <submittedName>
        <fullName evidence="2">ABC transporter substrate-binding protein</fullName>
    </submittedName>
</protein>
<reference evidence="2 3" key="1">
    <citation type="journal article" date="2024" name="ISME J.">
        <title>Tailless and filamentous prophages are predominant in marine Vibrio.</title>
        <authorList>
            <person name="Steensen K."/>
            <person name="Seneca J."/>
            <person name="Bartlau N."/>
            <person name="Yu X.A."/>
            <person name="Hussain F.A."/>
            <person name="Polz M.F."/>
        </authorList>
    </citation>
    <scope>NUCLEOTIDE SEQUENCE [LARGE SCALE GENOMIC DNA]</scope>
    <source>
        <strain evidence="2 3">10N.222.51.A1</strain>
    </source>
</reference>
<proteinExistence type="predicted"/>
<dbReference type="SUPFAM" id="SSF53850">
    <property type="entry name" value="Periplasmic binding protein-like II"/>
    <property type="match status" value="1"/>
</dbReference>
<dbReference type="PANTHER" id="PTHR30006:SF25">
    <property type="entry name" value="PHOSPHOGLYCERATE TRANSPORT REGULATORY PROTEIN PGTC"/>
    <property type="match status" value="1"/>
</dbReference>
<evidence type="ECO:0000313" key="3">
    <source>
        <dbReference type="Proteomes" id="UP001570417"/>
    </source>
</evidence>